<protein>
    <recommendedName>
        <fullName evidence="4">Chromosome segregation protein SMC</fullName>
    </recommendedName>
</protein>
<dbReference type="Pfam" id="PF24362">
    <property type="entry name" value="DUF7518"/>
    <property type="match status" value="1"/>
</dbReference>
<dbReference type="Proteomes" id="UP000663586">
    <property type="component" value="Chromosome"/>
</dbReference>
<dbReference type="InterPro" id="IPR055940">
    <property type="entry name" value="DUF7518"/>
</dbReference>
<dbReference type="GeneID" id="70685427"/>
<organism evidence="2 3">
    <name type="scientific">Natranaeroarchaeum sulfidigenes</name>
    <dbReference type="NCBI Taxonomy" id="2784880"/>
    <lineage>
        <taxon>Archaea</taxon>
        <taxon>Methanobacteriati</taxon>
        <taxon>Methanobacteriota</taxon>
        <taxon>Stenosarchaea group</taxon>
        <taxon>Halobacteria</taxon>
        <taxon>Halobacteriales</taxon>
        <taxon>Natronoarchaeaceae</taxon>
        <taxon>Natranaeroarchaeum</taxon>
    </lineage>
</organism>
<reference evidence="2" key="1">
    <citation type="submission" date="2020-11" db="EMBL/GenBank/DDBJ databases">
        <title>Carbohydrate-dependent, anaerobic sulfur respiration: A novel catabolism in halophilic archaea.</title>
        <authorList>
            <person name="Sorokin D.Y."/>
            <person name="Messina E."/>
            <person name="Smedile F."/>
            <person name="La Cono V."/>
            <person name="Hallsworth J.E."/>
            <person name="Yakimov M.M."/>
        </authorList>
    </citation>
    <scope>NUCLEOTIDE SEQUENCE</scope>
    <source>
        <strain evidence="2">AArc-S</strain>
    </source>
</reference>
<dbReference type="AlphaFoldDB" id="A0A897MSI2"/>
<keyword evidence="3" id="KW-1185">Reference proteome</keyword>
<dbReference type="KEGG" id="hara:AArcS_2051"/>
<evidence type="ECO:0000313" key="2">
    <source>
        <dbReference type="EMBL" id="QSG03251.1"/>
    </source>
</evidence>
<evidence type="ECO:0000256" key="1">
    <source>
        <dbReference type="SAM" id="MobiDB-lite"/>
    </source>
</evidence>
<name>A0A897MSI2_9EURY</name>
<accession>A0A897MSI2</accession>
<dbReference type="EMBL" id="CP064786">
    <property type="protein sequence ID" value="QSG03251.1"/>
    <property type="molecule type" value="Genomic_DNA"/>
</dbReference>
<evidence type="ECO:0000313" key="3">
    <source>
        <dbReference type="Proteomes" id="UP000663586"/>
    </source>
</evidence>
<sequence length="102" mass="10779">MSNDRVEELEATVSELESTIRGLTEELVETKERVRMLENEVDPEPAATVGSGRSGESTSAKSDGEAAPEDVQEAAAEADKDEGDNAEDEPDDSGLGDDIIVA</sequence>
<feature type="region of interest" description="Disordered" evidence="1">
    <location>
        <begin position="34"/>
        <end position="102"/>
    </location>
</feature>
<gene>
    <name evidence="2" type="ORF">AArcS_2051</name>
</gene>
<feature type="compositionally biased region" description="Acidic residues" evidence="1">
    <location>
        <begin position="79"/>
        <end position="95"/>
    </location>
</feature>
<dbReference type="RefSeq" id="WP_238477308.1">
    <property type="nucleotide sequence ID" value="NZ_CP064786.1"/>
</dbReference>
<proteinExistence type="predicted"/>
<evidence type="ECO:0008006" key="4">
    <source>
        <dbReference type="Google" id="ProtNLM"/>
    </source>
</evidence>